<evidence type="ECO:0000313" key="4">
    <source>
        <dbReference type="EMBL" id="NGO66590.1"/>
    </source>
</evidence>
<dbReference type="EMBL" id="JAAKZH010000013">
    <property type="protein sequence ID" value="NGO66590.1"/>
    <property type="molecule type" value="Genomic_DNA"/>
</dbReference>
<dbReference type="SUPFAM" id="SSF48498">
    <property type="entry name" value="Tetracyclin repressor-like, C-terminal domain"/>
    <property type="match status" value="1"/>
</dbReference>
<sequence>MTAATNAETPLSMRERLIHAVADLFYRHGTYRLGVDDIVRELKVTRATLYRHFEGKEALVVAYLEHRNTTVQRDLSLLTTGKTPRDAVSAIFSNLVTKTGSNVFRGCSFLVAVAENPGSDPIRATGRAHKLFLEKLFREILDGFHERDQLAEQLLLLYEGALAASVLRPDARPAETARQVADMLVGHAVQALPTGGDAR</sequence>
<keyword evidence="1 2" id="KW-0238">DNA-binding</keyword>
<dbReference type="PRINTS" id="PR00455">
    <property type="entry name" value="HTHTETR"/>
</dbReference>
<dbReference type="Gene3D" id="1.10.357.10">
    <property type="entry name" value="Tetracycline Repressor, domain 2"/>
    <property type="match status" value="1"/>
</dbReference>
<dbReference type="PANTHER" id="PTHR30055:SF200">
    <property type="entry name" value="HTH-TYPE TRANSCRIPTIONAL REPRESSOR BDCR"/>
    <property type="match status" value="1"/>
</dbReference>
<feature type="domain" description="HTH tetR-type" evidence="3">
    <location>
        <begin position="11"/>
        <end position="71"/>
    </location>
</feature>
<comment type="caution">
    <text evidence="4">The sequence shown here is derived from an EMBL/GenBank/DDBJ whole genome shotgun (WGS) entry which is preliminary data.</text>
</comment>
<gene>
    <name evidence="4" type="ORF">G6N76_23260</name>
</gene>
<dbReference type="SUPFAM" id="SSF46689">
    <property type="entry name" value="Homeodomain-like"/>
    <property type="match status" value="1"/>
</dbReference>
<evidence type="ECO:0000313" key="5">
    <source>
        <dbReference type="Proteomes" id="UP000477849"/>
    </source>
</evidence>
<evidence type="ECO:0000256" key="1">
    <source>
        <dbReference type="ARBA" id="ARBA00023125"/>
    </source>
</evidence>
<dbReference type="GO" id="GO:0003700">
    <property type="term" value="F:DNA-binding transcription factor activity"/>
    <property type="evidence" value="ECO:0007669"/>
    <property type="project" value="TreeGrafter"/>
</dbReference>
<protein>
    <submittedName>
        <fullName evidence="4">TetR/AcrR family transcriptional regulator</fullName>
    </submittedName>
</protein>
<dbReference type="InterPro" id="IPR009057">
    <property type="entry name" value="Homeodomain-like_sf"/>
</dbReference>
<dbReference type="InterPro" id="IPR001647">
    <property type="entry name" value="HTH_TetR"/>
</dbReference>
<dbReference type="Proteomes" id="UP000477849">
    <property type="component" value="Unassembled WGS sequence"/>
</dbReference>
<evidence type="ECO:0000259" key="3">
    <source>
        <dbReference type="PROSITE" id="PS50977"/>
    </source>
</evidence>
<dbReference type="AlphaFoldDB" id="A0A6M1SBL1"/>
<name>A0A6M1SBL1_9HYPH</name>
<feature type="DNA-binding region" description="H-T-H motif" evidence="2">
    <location>
        <begin position="34"/>
        <end position="53"/>
    </location>
</feature>
<dbReference type="RefSeq" id="WP_163897402.1">
    <property type="nucleotide sequence ID" value="NZ_JAAKZH010000013.1"/>
</dbReference>
<dbReference type="Pfam" id="PF00440">
    <property type="entry name" value="TetR_N"/>
    <property type="match status" value="1"/>
</dbReference>
<dbReference type="InterPro" id="IPR050109">
    <property type="entry name" value="HTH-type_TetR-like_transc_reg"/>
</dbReference>
<organism evidence="4 5">
    <name type="scientific">Rhizobium daejeonense</name>
    <dbReference type="NCBI Taxonomy" id="240521"/>
    <lineage>
        <taxon>Bacteria</taxon>
        <taxon>Pseudomonadati</taxon>
        <taxon>Pseudomonadota</taxon>
        <taxon>Alphaproteobacteria</taxon>
        <taxon>Hyphomicrobiales</taxon>
        <taxon>Rhizobiaceae</taxon>
        <taxon>Rhizobium/Agrobacterium group</taxon>
        <taxon>Rhizobium</taxon>
    </lineage>
</organism>
<dbReference type="InterPro" id="IPR036271">
    <property type="entry name" value="Tet_transcr_reg_TetR-rel_C_sf"/>
</dbReference>
<dbReference type="GO" id="GO:0000976">
    <property type="term" value="F:transcription cis-regulatory region binding"/>
    <property type="evidence" value="ECO:0007669"/>
    <property type="project" value="TreeGrafter"/>
</dbReference>
<accession>A0A6M1SBL1</accession>
<dbReference type="PROSITE" id="PS50977">
    <property type="entry name" value="HTH_TETR_2"/>
    <property type="match status" value="1"/>
</dbReference>
<evidence type="ECO:0000256" key="2">
    <source>
        <dbReference type="PROSITE-ProRule" id="PRU00335"/>
    </source>
</evidence>
<dbReference type="PANTHER" id="PTHR30055">
    <property type="entry name" value="HTH-TYPE TRANSCRIPTIONAL REGULATOR RUTR"/>
    <property type="match status" value="1"/>
</dbReference>
<keyword evidence="5" id="KW-1185">Reference proteome</keyword>
<proteinExistence type="predicted"/>
<reference evidence="4 5" key="1">
    <citation type="submission" date="2020-02" db="EMBL/GenBank/DDBJ databases">
        <title>Genome sequence of the type strain CCBAU10050 of Rhizobium daejeonense.</title>
        <authorList>
            <person name="Gao J."/>
            <person name="Sun J."/>
        </authorList>
    </citation>
    <scope>NUCLEOTIDE SEQUENCE [LARGE SCALE GENOMIC DNA]</scope>
    <source>
        <strain evidence="4 5">CCBAU10050</strain>
    </source>
</reference>